<keyword evidence="3" id="KW-1185">Reference proteome</keyword>
<reference evidence="2 3" key="1">
    <citation type="submission" date="2020-08" db="EMBL/GenBank/DDBJ databases">
        <title>Genomic Encyclopedia of Type Strains, Phase IV (KMG-IV): sequencing the most valuable type-strain genomes for metagenomic binning, comparative biology and taxonomic classification.</title>
        <authorList>
            <person name="Goeker M."/>
        </authorList>
    </citation>
    <scope>NUCLEOTIDE SEQUENCE [LARGE SCALE GENOMIC DNA]</scope>
    <source>
        <strain evidence="2 3">YIM 65646</strain>
    </source>
</reference>
<evidence type="ECO:0000259" key="1">
    <source>
        <dbReference type="Pfam" id="PF04149"/>
    </source>
</evidence>
<dbReference type="InterPro" id="IPR007278">
    <property type="entry name" value="DUF397"/>
</dbReference>
<proteinExistence type="predicted"/>
<sequence>MTPGQWRTSSRSQGSGGNCVKTRLGALELPQIGDSKLPDSAAVLELSSSDYRQFLLAIKQGQFTR</sequence>
<dbReference type="EMBL" id="JACHGT010000017">
    <property type="protein sequence ID" value="MBB6038579.1"/>
    <property type="molecule type" value="Genomic_DNA"/>
</dbReference>
<evidence type="ECO:0000313" key="2">
    <source>
        <dbReference type="EMBL" id="MBB6038579.1"/>
    </source>
</evidence>
<feature type="domain" description="DUF397" evidence="1">
    <location>
        <begin position="5"/>
        <end position="59"/>
    </location>
</feature>
<name>A0A841G1M6_9ACTN</name>
<gene>
    <name evidence="2" type="ORF">HNR73_006465</name>
</gene>
<dbReference type="RefSeq" id="WP_184791366.1">
    <property type="nucleotide sequence ID" value="NZ_JACHGT010000017.1"/>
</dbReference>
<dbReference type="Pfam" id="PF04149">
    <property type="entry name" value="DUF397"/>
    <property type="match status" value="1"/>
</dbReference>
<dbReference type="AlphaFoldDB" id="A0A841G1M6"/>
<dbReference type="Proteomes" id="UP000548476">
    <property type="component" value="Unassembled WGS sequence"/>
</dbReference>
<comment type="caution">
    <text evidence="2">The sequence shown here is derived from an EMBL/GenBank/DDBJ whole genome shotgun (WGS) entry which is preliminary data.</text>
</comment>
<organism evidence="2 3">
    <name type="scientific">Phytomonospora endophytica</name>
    <dbReference type="NCBI Taxonomy" id="714109"/>
    <lineage>
        <taxon>Bacteria</taxon>
        <taxon>Bacillati</taxon>
        <taxon>Actinomycetota</taxon>
        <taxon>Actinomycetes</taxon>
        <taxon>Micromonosporales</taxon>
        <taxon>Micromonosporaceae</taxon>
        <taxon>Phytomonospora</taxon>
    </lineage>
</organism>
<protein>
    <recommendedName>
        <fullName evidence="1">DUF397 domain-containing protein</fullName>
    </recommendedName>
</protein>
<accession>A0A841G1M6</accession>
<evidence type="ECO:0000313" key="3">
    <source>
        <dbReference type="Proteomes" id="UP000548476"/>
    </source>
</evidence>